<dbReference type="GO" id="GO:0008395">
    <property type="term" value="F:steroid hydroxylase activity"/>
    <property type="evidence" value="ECO:0007669"/>
    <property type="project" value="TreeGrafter"/>
</dbReference>
<dbReference type="GO" id="GO:0020037">
    <property type="term" value="F:heme binding"/>
    <property type="evidence" value="ECO:0007669"/>
    <property type="project" value="InterPro"/>
</dbReference>
<dbReference type="Pfam" id="PF00067">
    <property type="entry name" value="p450"/>
    <property type="match status" value="1"/>
</dbReference>
<evidence type="ECO:0000256" key="11">
    <source>
        <dbReference type="ARBA" id="ARBA00023004"/>
    </source>
</evidence>
<evidence type="ECO:0000256" key="2">
    <source>
        <dbReference type="ARBA" id="ARBA00004174"/>
    </source>
</evidence>
<evidence type="ECO:0000256" key="3">
    <source>
        <dbReference type="ARBA" id="ARBA00004406"/>
    </source>
</evidence>
<dbReference type="SUPFAM" id="SSF48264">
    <property type="entry name" value="Cytochrome P450"/>
    <property type="match status" value="1"/>
</dbReference>
<evidence type="ECO:0000256" key="8">
    <source>
        <dbReference type="ARBA" id="ARBA00022824"/>
    </source>
</evidence>
<dbReference type="PROSITE" id="PS00086">
    <property type="entry name" value="CYTOCHROME_P450"/>
    <property type="match status" value="1"/>
</dbReference>
<keyword evidence="8" id="KW-0256">Endoplasmic reticulum</keyword>
<evidence type="ECO:0000256" key="14">
    <source>
        <dbReference type="ARBA" id="ARBA00043906"/>
    </source>
</evidence>
<dbReference type="InterPro" id="IPR002401">
    <property type="entry name" value="Cyt_P450_E_grp-I"/>
</dbReference>
<evidence type="ECO:0000313" key="18">
    <source>
        <dbReference type="Ensembl" id="ENSENLP00000002239.1"/>
    </source>
</evidence>
<comment type="function">
    <text evidence="14">Cytochromes P450 are a group of heme-thiolate monooxygenases. They oxidize a variety of structurally unrelated compounds, including steroids, fatty acids, and xenobiotics.</text>
</comment>
<comment type="subcellular location">
    <subcellularLocation>
        <location evidence="3">Endoplasmic reticulum membrane</location>
        <topology evidence="3">Peripheral membrane protein</topology>
    </subcellularLocation>
    <subcellularLocation>
        <location evidence="2">Microsome membrane</location>
        <topology evidence="2">Peripheral membrane protein</topology>
    </subcellularLocation>
</comment>
<comment type="catalytic activity">
    <reaction evidence="15">
        <text>an organic molecule + reduced [NADPH--hemoprotein reductase] + O2 = an alcohol + oxidized [NADPH--hemoprotein reductase] + H2O + H(+)</text>
        <dbReference type="Rhea" id="RHEA:17149"/>
        <dbReference type="Rhea" id="RHEA-COMP:11964"/>
        <dbReference type="Rhea" id="RHEA-COMP:11965"/>
        <dbReference type="ChEBI" id="CHEBI:15377"/>
        <dbReference type="ChEBI" id="CHEBI:15378"/>
        <dbReference type="ChEBI" id="CHEBI:15379"/>
        <dbReference type="ChEBI" id="CHEBI:30879"/>
        <dbReference type="ChEBI" id="CHEBI:57618"/>
        <dbReference type="ChEBI" id="CHEBI:58210"/>
        <dbReference type="ChEBI" id="CHEBI:142491"/>
        <dbReference type="EC" id="1.14.14.1"/>
    </reaction>
</comment>
<evidence type="ECO:0000256" key="13">
    <source>
        <dbReference type="ARBA" id="ARBA00023136"/>
    </source>
</evidence>
<dbReference type="FunFam" id="1.10.630.10:FF:000003">
    <property type="entry name" value="cytochrome P450 3A12-like isoform X2"/>
    <property type="match status" value="1"/>
</dbReference>
<evidence type="ECO:0000256" key="4">
    <source>
        <dbReference type="ARBA" id="ARBA00010617"/>
    </source>
</evidence>
<dbReference type="GO" id="GO:0005789">
    <property type="term" value="C:endoplasmic reticulum membrane"/>
    <property type="evidence" value="ECO:0007669"/>
    <property type="project" value="UniProtKB-SubCell"/>
</dbReference>
<evidence type="ECO:0000256" key="9">
    <source>
        <dbReference type="ARBA" id="ARBA00022848"/>
    </source>
</evidence>
<accession>A0A665SZ69</accession>
<reference evidence="18" key="1">
    <citation type="submission" date="2021-04" db="EMBL/GenBank/DDBJ databases">
        <authorList>
            <consortium name="Wellcome Sanger Institute Data Sharing"/>
        </authorList>
    </citation>
    <scope>NUCLEOTIDE SEQUENCE [LARGE SCALE GENOMIC DNA]</scope>
</reference>
<keyword evidence="13" id="KW-0472">Membrane</keyword>
<evidence type="ECO:0000256" key="10">
    <source>
        <dbReference type="ARBA" id="ARBA00023002"/>
    </source>
</evidence>
<reference evidence="18" key="3">
    <citation type="submission" date="2025-09" db="UniProtKB">
        <authorList>
            <consortium name="Ensembl"/>
        </authorList>
    </citation>
    <scope>IDENTIFICATION</scope>
</reference>
<comment type="similarity">
    <text evidence="4 17">Belongs to the cytochrome P450 family.</text>
</comment>
<feature type="binding site" description="axial binding residue" evidence="16">
    <location>
        <position position="409"/>
    </location>
    <ligand>
        <name>heme</name>
        <dbReference type="ChEBI" id="CHEBI:30413"/>
    </ligand>
    <ligandPart>
        <name>Fe</name>
        <dbReference type="ChEBI" id="CHEBI:18248"/>
    </ligandPart>
</feature>
<dbReference type="PRINTS" id="PR00385">
    <property type="entry name" value="P450"/>
</dbReference>
<keyword evidence="7 16" id="KW-0479">Metal-binding</keyword>
<organism evidence="18 19">
    <name type="scientific">Echeneis naucrates</name>
    <name type="common">Live sharksucker</name>
    <dbReference type="NCBI Taxonomy" id="173247"/>
    <lineage>
        <taxon>Eukaryota</taxon>
        <taxon>Metazoa</taxon>
        <taxon>Chordata</taxon>
        <taxon>Craniata</taxon>
        <taxon>Vertebrata</taxon>
        <taxon>Euteleostomi</taxon>
        <taxon>Actinopterygii</taxon>
        <taxon>Neopterygii</taxon>
        <taxon>Teleostei</taxon>
        <taxon>Neoteleostei</taxon>
        <taxon>Acanthomorphata</taxon>
        <taxon>Carangaria</taxon>
        <taxon>Carangiformes</taxon>
        <taxon>Echeneidae</taxon>
        <taxon>Echeneis</taxon>
    </lineage>
</organism>
<dbReference type="InterPro" id="IPR036396">
    <property type="entry name" value="Cyt_P450_sf"/>
</dbReference>
<dbReference type="Proteomes" id="UP000472264">
    <property type="component" value="Chromosome 7"/>
</dbReference>
<dbReference type="InterPro" id="IPR017972">
    <property type="entry name" value="Cyt_P450_CS"/>
</dbReference>
<proteinExistence type="inferred from homology"/>
<dbReference type="GO" id="GO:0005506">
    <property type="term" value="F:iron ion binding"/>
    <property type="evidence" value="ECO:0007669"/>
    <property type="project" value="InterPro"/>
</dbReference>
<keyword evidence="12 17" id="KW-0503">Monooxygenase</keyword>
<keyword evidence="10 17" id="KW-0560">Oxidoreductase</keyword>
<keyword evidence="9" id="KW-0492">Microsome</keyword>
<evidence type="ECO:0000256" key="15">
    <source>
        <dbReference type="ARBA" id="ARBA00047827"/>
    </source>
</evidence>
<dbReference type="AlphaFoldDB" id="A0A665SZ69"/>
<keyword evidence="19" id="KW-1185">Reference proteome</keyword>
<name>A0A665SZ69_ECHNA</name>
<reference evidence="18" key="2">
    <citation type="submission" date="2025-08" db="UniProtKB">
        <authorList>
            <consortium name="Ensembl"/>
        </authorList>
    </citation>
    <scope>IDENTIFICATION</scope>
</reference>
<dbReference type="GO" id="GO:0016712">
    <property type="term" value="F:oxidoreductase activity, acting on paired donors, with incorporation or reduction of molecular oxygen, reduced flavin or flavoprotein as one donor, and incorporation of one atom of oxygen"/>
    <property type="evidence" value="ECO:0007669"/>
    <property type="project" value="UniProtKB-EC"/>
</dbReference>
<dbReference type="PANTHER" id="PTHR24302">
    <property type="entry name" value="CYTOCHROME P450 FAMILY 3"/>
    <property type="match status" value="1"/>
</dbReference>
<comment type="cofactor">
    <cofactor evidence="1 16">
        <name>heme</name>
        <dbReference type="ChEBI" id="CHEBI:30413"/>
    </cofactor>
</comment>
<dbReference type="InterPro" id="IPR050705">
    <property type="entry name" value="Cytochrome_P450_3A"/>
</dbReference>
<keyword evidence="11 16" id="KW-0408">Iron</keyword>
<evidence type="ECO:0000256" key="12">
    <source>
        <dbReference type="ARBA" id="ARBA00023033"/>
    </source>
</evidence>
<protein>
    <recommendedName>
        <fullName evidence="5">unspecific monooxygenase</fullName>
        <ecNumber evidence="5">1.14.14.1</ecNumber>
    </recommendedName>
</protein>
<gene>
    <name evidence="18" type="primary">LOC115045685</name>
</gene>
<dbReference type="Ensembl" id="ENSENLT00000002414.1">
    <property type="protein sequence ID" value="ENSENLP00000002239.1"/>
    <property type="gene ID" value="ENSENLG00000001025.1"/>
</dbReference>
<dbReference type="PRINTS" id="PR00463">
    <property type="entry name" value="EP450I"/>
</dbReference>
<evidence type="ECO:0000256" key="17">
    <source>
        <dbReference type="RuleBase" id="RU000461"/>
    </source>
</evidence>
<evidence type="ECO:0000256" key="6">
    <source>
        <dbReference type="ARBA" id="ARBA00022617"/>
    </source>
</evidence>
<evidence type="ECO:0000256" key="7">
    <source>
        <dbReference type="ARBA" id="ARBA00022723"/>
    </source>
</evidence>
<evidence type="ECO:0000256" key="1">
    <source>
        <dbReference type="ARBA" id="ARBA00001971"/>
    </source>
</evidence>
<evidence type="ECO:0000256" key="5">
    <source>
        <dbReference type="ARBA" id="ARBA00012109"/>
    </source>
</evidence>
<dbReference type="PANTHER" id="PTHR24302:SF15">
    <property type="entry name" value="FATTY-ACID PEROXYGENASE"/>
    <property type="match status" value="1"/>
</dbReference>
<dbReference type="InterPro" id="IPR001128">
    <property type="entry name" value="Cyt_P450"/>
</dbReference>
<evidence type="ECO:0000256" key="16">
    <source>
        <dbReference type="PIRSR" id="PIRSR602401-1"/>
    </source>
</evidence>
<keyword evidence="6 16" id="KW-0349">Heme</keyword>
<dbReference type="Gene3D" id="1.10.630.10">
    <property type="entry name" value="Cytochrome P450"/>
    <property type="match status" value="1"/>
</dbReference>
<sequence length="472" mass="53863">MGIKGPRPLPFIGTFLEYRKGIYNFDTECFQKYGKVWGLYDGRLPVLVFMDTDIIKTILVKECYSVFTNRRDLGLNGPLYDAVSIAEDEKWKRIRSVLSPSFTSGRLKEMYTIMLKHSSNLIKVLVKKAELDEVIEVKEVFGPYSMDVVTSTAFSVDIDSINNPSDPFVTNIKKMVKFNFFNPLLVLTILFPFLEPVFNKMNLSFFPAEVMDFFYSTLEKIKSDRKKNDRKNRVDFMQLMVDSQISENNNTDDNSQKGLTDHEILSQAMAFIFAGYETSSSTLCFLAYSLATNPHIQKTLQEEIDKTFPEKPTYEGLVQMEYLDMVMNESMRLYPIGNRLERIAKVSVEVNGVTIPKGTATVIPVYTLHRDPALWPEPEIFKPERFSKENKDNIDPYAFLPFGAGPRNCIGMRFALLMMKLAIVEVLQNFSIVTCKETDIPMVLANDGFTIPKNPIKLKLEPRASAPKSGPE</sequence>
<evidence type="ECO:0000313" key="19">
    <source>
        <dbReference type="Proteomes" id="UP000472264"/>
    </source>
</evidence>
<dbReference type="EC" id="1.14.14.1" evidence="5"/>